<dbReference type="CTD" id="692418"/>
<evidence type="ECO:0000313" key="4">
    <source>
        <dbReference type="RefSeq" id="XP_013171594.1"/>
    </source>
</evidence>
<keyword evidence="3" id="KW-0496">Mitochondrion</keyword>
<dbReference type="Gene3D" id="1.20.5.500">
    <property type="entry name" value="Single helix bin"/>
    <property type="match status" value="1"/>
</dbReference>
<dbReference type="SUPFAM" id="SSF64602">
    <property type="entry name" value="F1 ATPase inhibitor, IF1, C-terminal domain"/>
    <property type="match status" value="1"/>
</dbReference>
<evidence type="ECO:0000256" key="1">
    <source>
        <dbReference type="ARBA" id="ARBA00004173"/>
    </source>
</evidence>
<name>A0AAJ6ZFI2_PAPXU</name>
<gene>
    <name evidence="4" type="primary">LOC106120735</name>
</gene>
<accession>A0AAJ6ZFI2</accession>
<dbReference type="AlphaFoldDB" id="A0AAJ6ZFI2"/>
<sequence length="132" mass="15099">MTYNQKYILYVLAKVIKNPKNMKNMYVVAKASNEMKRKSFLDILFWVKNKVRSVENDSTVNLRSYTTSSGSGAMKGESAGRAVTETAGTFGEYGAIQEDSYFYKKQKEQLKQIKKKLEQSEASQLSQKKEDK</sequence>
<dbReference type="GO" id="GO:0005739">
    <property type="term" value="C:mitochondrion"/>
    <property type="evidence" value="ECO:0007669"/>
    <property type="project" value="UniProtKB-SubCell"/>
</dbReference>
<dbReference type="GO" id="GO:0042030">
    <property type="term" value="F:ATPase inhibitor activity"/>
    <property type="evidence" value="ECO:0007669"/>
    <property type="project" value="InterPro"/>
</dbReference>
<protein>
    <submittedName>
        <fullName evidence="4">Uncharacterized protein LOC106120735</fullName>
    </submittedName>
</protein>
<dbReference type="Pfam" id="PF04568">
    <property type="entry name" value="IATP"/>
    <property type="match status" value="1"/>
</dbReference>
<comment type="subcellular location">
    <subcellularLocation>
        <location evidence="1">Mitochondrion</location>
    </subcellularLocation>
</comment>
<comment type="similarity">
    <text evidence="2">Belongs to the ATPase inhibitor family.</text>
</comment>
<evidence type="ECO:0000256" key="3">
    <source>
        <dbReference type="ARBA" id="ARBA00023128"/>
    </source>
</evidence>
<dbReference type="Proteomes" id="UP000694872">
    <property type="component" value="Unplaced"/>
</dbReference>
<dbReference type="KEGG" id="pxu:106120735"/>
<dbReference type="InterPro" id="IPR007648">
    <property type="entry name" value="ATPase_inhibitor_mt"/>
</dbReference>
<dbReference type="RefSeq" id="XP_013171594.1">
    <property type="nucleotide sequence ID" value="XM_013316140.1"/>
</dbReference>
<proteinExistence type="inferred from homology"/>
<reference evidence="4" key="1">
    <citation type="submission" date="2025-08" db="UniProtKB">
        <authorList>
            <consortium name="RefSeq"/>
        </authorList>
    </citation>
    <scope>IDENTIFICATION</scope>
</reference>
<dbReference type="GeneID" id="106120735"/>
<organism evidence="4">
    <name type="scientific">Papilio xuthus</name>
    <name type="common">Asian swallowtail butterfly</name>
    <dbReference type="NCBI Taxonomy" id="66420"/>
    <lineage>
        <taxon>Eukaryota</taxon>
        <taxon>Metazoa</taxon>
        <taxon>Ecdysozoa</taxon>
        <taxon>Arthropoda</taxon>
        <taxon>Hexapoda</taxon>
        <taxon>Insecta</taxon>
        <taxon>Pterygota</taxon>
        <taxon>Neoptera</taxon>
        <taxon>Endopterygota</taxon>
        <taxon>Lepidoptera</taxon>
        <taxon>Glossata</taxon>
        <taxon>Ditrysia</taxon>
        <taxon>Papilionoidea</taxon>
        <taxon>Papilionidae</taxon>
        <taxon>Papilioninae</taxon>
        <taxon>Papilio</taxon>
    </lineage>
</organism>
<evidence type="ECO:0000256" key="2">
    <source>
        <dbReference type="ARBA" id="ARBA00010901"/>
    </source>
</evidence>